<dbReference type="InterPro" id="IPR041829">
    <property type="entry name" value="SoxB_N"/>
</dbReference>
<dbReference type="GO" id="GO:0030288">
    <property type="term" value="C:outer membrane-bounded periplasmic space"/>
    <property type="evidence" value="ECO:0007669"/>
    <property type="project" value="TreeGrafter"/>
</dbReference>
<keyword evidence="6" id="KW-1185">Reference proteome</keyword>
<dbReference type="AlphaFoldDB" id="D8JTG4"/>
<dbReference type="InterPro" id="IPR036907">
    <property type="entry name" value="5'-Nucleotdase_C_sf"/>
</dbReference>
<keyword evidence="2" id="KW-0547">Nucleotide-binding</keyword>
<dbReference type="SUPFAM" id="SSF56300">
    <property type="entry name" value="Metallo-dependent phosphatases"/>
    <property type="match status" value="1"/>
</dbReference>
<protein>
    <submittedName>
        <fullName evidence="5">5'-Nucleotidase domain protein</fullName>
    </submittedName>
</protein>
<dbReference type="PROSITE" id="PS51318">
    <property type="entry name" value="TAT"/>
    <property type="match status" value="1"/>
</dbReference>
<dbReference type="GO" id="GO:0016787">
    <property type="term" value="F:hydrolase activity"/>
    <property type="evidence" value="ECO:0007669"/>
    <property type="project" value="UniProtKB-KW"/>
</dbReference>
<name>D8JTG4_HYPDA</name>
<keyword evidence="1" id="KW-0732">Signal</keyword>
<evidence type="ECO:0000256" key="2">
    <source>
        <dbReference type="RuleBase" id="RU362119"/>
    </source>
</evidence>
<dbReference type="InterPro" id="IPR006179">
    <property type="entry name" value="5_nucleotidase/apyrase"/>
</dbReference>
<comment type="similarity">
    <text evidence="2">Belongs to the 5'-nucleotidase family.</text>
</comment>
<dbReference type="RefSeq" id="WP_013214743.1">
    <property type="nucleotide sequence ID" value="NC_014313.1"/>
</dbReference>
<evidence type="ECO:0000259" key="4">
    <source>
        <dbReference type="Pfam" id="PF02872"/>
    </source>
</evidence>
<dbReference type="InterPro" id="IPR030998">
    <property type="entry name" value="Thiosulf_SoxB"/>
</dbReference>
<reference evidence="6" key="1">
    <citation type="journal article" date="2011" name="J. Bacteriol.">
        <title>Genome sequences of eight morphologically diverse alphaproteobacteria.</title>
        <authorList>
            <consortium name="US DOE Joint Genome Institute"/>
            <person name="Brown P.J."/>
            <person name="Kysela D.T."/>
            <person name="Buechlein A."/>
            <person name="Hemmerich C."/>
            <person name="Brun Y.V."/>
        </authorList>
    </citation>
    <scope>NUCLEOTIDE SEQUENCE [LARGE SCALE GENOMIC DNA]</scope>
    <source>
        <strain evidence="6">ATCC 51888 / DSM 1869 / NCIB 11706 / TK 0415</strain>
    </source>
</reference>
<feature type="domain" description="Calcineurin-like phosphoesterase" evidence="3">
    <location>
        <begin position="49"/>
        <end position="305"/>
    </location>
</feature>
<dbReference type="Gene3D" id="6.10.140.570">
    <property type="match status" value="1"/>
</dbReference>
<dbReference type="Proteomes" id="UP000002033">
    <property type="component" value="Chromosome"/>
</dbReference>
<sequence precursor="true">MVSRREFIAAASAAAVIASRAGLSVRALAAGAKLTQDELLKFDSVGNVTLVHLTDLHAQVMPIYFREPSFNIGVGAAKGIPPHIVDAEFRKQFGIDANSALAYALTSDDFKELAKSYGAMGGLDRVATVVNAIRAERGDRMLFLDGGDTWTNSWVSLKTQGQDVIDAMSLLKPDAMTAHWEFTLGEQRVREIIDKLGFPFLAQNVRDTEFEEKVFEASHVFERNGVRIGVVGQAFPFTPIANPRWMFPNWSFGIREREIAAEVEALRSGGADLIVMLSHNGFDVDRKLAEKVPGIDVILAGHTHDAIPQLTKVGQTLIVASGSNGKFVSRLDLDVQDKKIANFSYRLIPIFSDVIAPDPAVRTAIEKSRAPYKAELERNLGHANSLLYRRGTFDGTLDAMICDAILAQRDVEIALSPGFRWGPSILPESAITFEDITNATAMTYPACYRMKMSGERLKAVLEDVADNIFNPDPYYQQGGDMVRCGGIGYTIDVSEGMGRRISNLTHLKTGKPIEAAKDYLVGGWASINQDTEGPAIWDVVANYISDKKTVDISSPSNVRVKE</sequence>
<dbReference type="EMBL" id="CP002083">
    <property type="protein sequence ID" value="ADJ22526.1"/>
    <property type="molecule type" value="Genomic_DNA"/>
</dbReference>
<evidence type="ECO:0000313" key="5">
    <source>
        <dbReference type="EMBL" id="ADJ22526.1"/>
    </source>
</evidence>
<gene>
    <name evidence="5" type="ordered locus">Hden_0706</name>
</gene>
<feature type="domain" description="5'-Nucleotidase C-terminal" evidence="4">
    <location>
        <begin position="392"/>
        <end position="521"/>
    </location>
</feature>
<organism evidence="5 6">
    <name type="scientific">Hyphomicrobium denitrificans (strain ATCC 51888 / DSM 1869 / NCIMB 11706 / TK 0415)</name>
    <dbReference type="NCBI Taxonomy" id="582899"/>
    <lineage>
        <taxon>Bacteria</taxon>
        <taxon>Pseudomonadati</taxon>
        <taxon>Pseudomonadota</taxon>
        <taxon>Alphaproteobacteria</taxon>
        <taxon>Hyphomicrobiales</taxon>
        <taxon>Hyphomicrobiaceae</taxon>
        <taxon>Hyphomicrobium</taxon>
    </lineage>
</organism>
<dbReference type="STRING" id="582899.Hden_0706"/>
<dbReference type="Gene3D" id="3.60.21.10">
    <property type="match status" value="1"/>
</dbReference>
<dbReference type="GO" id="GO:0009166">
    <property type="term" value="P:nucleotide catabolic process"/>
    <property type="evidence" value="ECO:0007669"/>
    <property type="project" value="InterPro"/>
</dbReference>
<evidence type="ECO:0000313" key="6">
    <source>
        <dbReference type="Proteomes" id="UP000002033"/>
    </source>
</evidence>
<dbReference type="PANTHER" id="PTHR11575">
    <property type="entry name" value="5'-NUCLEOTIDASE-RELATED"/>
    <property type="match status" value="1"/>
</dbReference>
<dbReference type="eggNOG" id="COG0737">
    <property type="taxonomic scope" value="Bacteria"/>
</dbReference>
<dbReference type="InterPro" id="IPR004843">
    <property type="entry name" value="Calcineurin-like_PHP"/>
</dbReference>
<dbReference type="Gene3D" id="3.90.780.10">
    <property type="entry name" value="5'-Nucleotidase, C-terminal domain"/>
    <property type="match status" value="1"/>
</dbReference>
<accession>D8JTG4</accession>
<dbReference type="GO" id="GO:0000166">
    <property type="term" value="F:nucleotide binding"/>
    <property type="evidence" value="ECO:0007669"/>
    <property type="project" value="UniProtKB-KW"/>
</dbReference>
<dbReference type="Pfam" id="PF00149">
    <property type="entry name" value="Metallophos"/>
    <property type="match status" value="1"/>
</dbReference>
<dbReference type="InterPro" id="IPR008334">
    <property type="entry name" value="5'-Nucleotdase_C"/>
</dbReference>
<dbReference type="KEGG" id="hdn:Hden_0706"/>
<dbReference type="InterPro" id="IPR006311">
    <property type="entry name" value="TAT_signal"/>
</dbReference>
<evidence type="ECO:0000259" key="3">
    <source>
        <dbReference type="Pfam" id="PF00149"/>
    </source>
</evidence>
<dbReference type="PRINTS" id="PR01607">
    <property type="entry name" value="APYRASEFAMLY"/>
</dbReference>
<keyword evidence="2" id="KW-0378">Hydrolase</keyword>
<dbReference type="HOGENOM" id="CLU_005854_7_5_5"/>
<dbReference type="InterPro" id="IPR029052">
    <property type="entry name" value="Metallo-depent_PP-like"/>
</dbReference>
<dbReference type="CDD" id="cd07411">
    <property type="entry name" value="MPP_SoxB_N"/>
    <property type="match status" value="1"/>
</dbReference>
<proteinExistence type="inferred from homology"/>
<dbReference type="PANTHER" id="PTHR11575:SF42">
    <property type="entry name" value="SULFUR OXIDATION PROTEIN SOXB"/>
    <property type="match status" value="1"/>
</dbReference>
<dbReference type="OrthoDB" id="5469761at2"/>
<evidence type="ECO:0000256" key="1">
    <source>
        <dbReference type="ARBA" id="ARBA00022729"/>
    </source>
</evidence>
<dbReference type="NCBIfam" id="TIGR04486">
    <property type="entry name" value="thiosulf_SoxB"/>
    <property type="match status" value="1"/>
</dbReference>
<dbReference type="SUPFAM" id="SSF55816">
    <property type="entry name" value="5'-nucleotidase (syn. UDP-sugar hydrolase), C-terminal domain"/>
    <property type="match status" value="1"/>
</dbReference>
<dbReference type="Pfam" id="PF02872">
    <property type="entry name" value="5_nucleotid_C"/>
    <property type="match status" value="1"/>
</dbReference>